<feature type="chain" id="PRO_5020632292" evidence="1">
    <location>
        <begin position="22"/>
        <end position="163"/>
    </location>
</feature>
<reference evidence="3" key="1">
    <citation type="journal article" date="2018" name="Nat. Microbiol.">
        <title>Leveraging single-cell genomics to expand the fungal tree of life.</title>
        <authorList>
            <person name="Ahrendt S.R."/>
            <person name="Quandt C.A."/>
            <person name="Ciobanu D."/>
            <person name="Clum A."/>
            <person name="Salamov A."/>
            <person name="Andreopoulos B."/>
            <person name="Cheng J.F."/>
            <person name="Woyke T."/>
            <person name="Pelin A."/>
            <person name="Henrissat B."/>
            <person name="Reynolds N.K."/>
            <person name="Benny G.L."/>
            <person name="Smith M.E."/>
            <person name="James T.Y."/>
            <person name="Grigoriev I.V."/>
        </authorList>
    </citation>
    <scope>NUCLEOTIDE SEQUENCE [LARGE SCALE GENOMIC DNA]</scope>
</reference>
<keyword evidence="3" id="KW-1185">Reference proteome</keyword>
<proteinExistence type="predicted"/>
<sequence length="163" mass="16544">MRVHVHIVLALLAVLLPFTASLPAHPNTTEVANTTTAVNTTTPTPTPTLTNSTTATAIITATATNATSTTAGNATTTAPPTTTVICHATGCDRTFCSRYRPEGPGIFCLPYMIHTPLAPCFADALCAPDGQGGCAWELTPAEAQCVAEGGVTPGRPAVPTGGV</sequence>
<name>A0A4P9W388_9FUNG</name>
<keyword evidence="1" id="KW-0732">Signal</keyword>
<dbReference type="AlphaFoldDB" id="A0A4P9W388"/>
<evidence type="ECO:0000313" key="3">
    <source>
        <dbReference type="Proteomes" id="UP000269721"/>
    </source>
</evidence>
<feature type="signal peptide" evidence="1">
    <location>
        <begin position="1"/>
        <end position="21"/>
    </location>
</feature>
<dbReference type="Proteomes" id="UP000269721">
    <property type="component" value="Unassembled WGS sequence"/>
</dbReference>
<dbReference type="EMBL" id="KZ997936">
    <property type="protein sequence ID" value="RKO86761.1"/>
    <property type="molecule type" value="Genomic_DNA"/>
</dbReference>
<evidence type="ECO:0000313" key="2">
    <source>
        <dbReference type="EMBL" id="RKO86761.1"/>
    </source>
</evidence>
<protein>
    <submittedName>
        <fullName evidence="2">Uncharacterized protein</fullName>
    </submittedName>
</protein>
<gene>
    <name evidence="2" type="ORF">BDK51DRAFT_47597</name>
</gene>
<organism evidence="2 3">
    <name type="scientific">Blyttiomyces helicus</name>
    <dbReference type="NCBI Taxonomy" id="388810"/>
    <lineage>
        <taxon>Eukaryota</taxon>
        <taxon>Fungi</taxon>
        <taxon>Fungi incertae sedis</taxon>
        <taxon>Chytridiomycota</taxon>
        <taxon>Chytridiomycota incertae sedis</taxon>
        <taxon>Chytridiomycetes</taxon>
        <taxon>Chytridiomycetes incertae sedis</taxon>
        <taxon>Blyttiomyces</taxon>
    </lineage>
</organism>
<accession>A0A4P9W388</accession>
<evidence type="ECO:0000256" key="1">
    <source>
        <dbReference type="SAM" id="SignalP"/>
    </source>
</evidence>